<evidence type="ECO:0008006" key="3">
    <source>
        <dbReference type="Google" id="ProtNLM"/>
    </source>
</evidence>
<evidence type="ECO:0000313" key="2">
    <source>
        <dbReference type="Proteomes" id="UP001642484"/>
    </source>
</evidence>
<comment type="caution">
    <text evidence="1">The sequence shown here is derived from an EMBL/GenBank/DDBJ whole genome shotgun (WGS) entry which is preliminary data.</text>
</comment>
<protein>
    <recommendedName>
        <fullName evidence="3">Sulfotransferase</fullName>
    </recommendedName>
</protein>
<gene>
    <name evidence="1" type="ORF">CCMP2556_LOCUS4633</name>
</gene>
<feature type="non-terminal residue" evidence="1">
    <location>
        <position position="1"/>
    </location>
</feature>
<evidence type="ECO:0000313" key="1">
    <source>
        <dbReference type="EMBL" id="CAK8996868.1"/>
    </source>
</evidence>
<keyword evidence="2" id="KW-1185">Reference proteome</keyword>
<name>A0ABP0I2Q7_9DINO</name>
<organism evidence="1 2">
    <name type="scientific">Durusdinium trenchii</name>
    <dbReference type="NCBI Taxonomy" id="1381693"/>
    <lineage>
        <taxon>Eukaryota</taxon>
        <taxon>Sar</taxon>
        <taxon>Alveolata</taxon>
        <taxon>Dinophyceae</taxon>
        <taxon>Suessiales</taxon>
        <taxon>Symbiodiniaceae</taxon>
        <taxon>Durusdinium</taxon>
    </lineage>
</organism>
<sequence>GSATRLWTMLLAKGLHLDLRMLNTAHSDHIYNDQAALFHISLPNGGSCKKDFDFSREPLLTDFGGDAAAYAEKAVTTRSLRPMQKLPFFWLDPKELLEKHHQRGDPITVVLVCRDPRALVAMKIFHHCTHLGASTGLNEPPELFGCFGVRTGLDWQNLAYPTCWYHFSDLLQSSERSVENQLFMPRCTALVSSNLSKDGVWRQSFRQPNTQRSGVGRHPVWAS</sequence>
<reference evidence="1 2" key="1">
    <citation type="submission" date="2024-02" db="EMBL/GenBank/DDBJ databases">
        <authorList>
            <person name="Chen Y."/>
            <person name="Shah S."/>
            <person name="Dougan E. K."/>
            <person name="Thang M."/>
            <person name="Chan C."/>
        </authorList>
    </citation>
    <scope>NUCLEOTIDE SEQUENCE [LARGE SCALE GENOMIC DNA]</scope>
</reference>
<dbReference type="EMBL" id="CAXAMN010001910">
    <property type="protein sequence ID" value="CAK8996868.1"/>
    <property type="molecule type" value="Genomic_DNA"/>
</dbReference>
<dbReference type="Proteomes" id="UP001642484">
    <property type="component" value="Unassembled WGS sequence"/>
</dbReference>
<proteinExistence type="predicted"/>
<accession>A0ABP0I2Q7</accession>